<dbReference type="InterPro" id="IPR007855">
    <property type="entry name" value="RDRP"/>
</dbReference>
<dbReference type="Proteomes" id="UP000054018">
    <property type="component" value="Unassembled WGS sequence"/>
</dbReference>
<gene>
    <name evidence="4" type="ORF">PISMIDRAFT_446265</name>
</gene>
<comment type="similarity">
    <text evidence="1">Belongs to the RdRP family.</text>
</comment>
<evidence type="ECO:0000256" key="1">
    <source>
        <dbReference type="RuleBase" id="RU363098"/>
    </source>
</evidence>
<reference evidence="5" key="2">
    <citation type="submission" date="2015-01" db="EMBL/GenBank/DDBJ databases">
        <title>Evolutionary Origins and Diversification of the Mycorrhizal Mutualists.</title>
        <authorList>
            <consortium name="DOE Joint Genome Institute"/>
            <consortium name="Mycorrhizal Genomics Consortium"/>
            <person name="Kohler A."/>
            <person name="Kuo A."/>
            <person name="Nagy L.G."/>
            <person name="Floudas D."/>
            <person name="Copeland A."/>
            <person name="Barry K.W."/>
            <person name="Cichocki N."/>
            <person name="Veneault-Fourrey C."/>
            <person name="LaButti K."/>
            <person name="Lindquist E.A."/>
            <person name="Lipzen A."/>
            <person name="Lundell T."/>
            <person name="Morin E."/>
            <person name="Murat C."/>
            <person name="Riley R."/>
            <person name="Ohm R."/>
            <person name="Sun H."/>
            <person name="Tunlid A."/>
            <person name="Henrissat B."/>
            <person name="Grigoriev I.V."/>
            <person name="Hibbett D.S."/>
            <person name="Martin F."/>
        </authorList>
    </citation>
    <scope>NUCLEOTIDE SEQUENCE [LARGE SCALE GENOMIC DNA]</scope>
    <source>
        <strain evidence="5">441</strain>
    </source>
</reference>
<feature type="domain" description="RDRP core" evidence="3">
    <location>
        <begin position="244"/>
        <end position="929"/>
    </location>
</feature>
<dbReference type="STRING" id="765257.A0A0D0A688"/>
<dbReference type="Pfam" id="PF05183">
    <property type="entry name" value="RdRP"/>
    <property type="match status" value="1"/>
</dbReference>
<dbReference type="HOGENOM" id="CLU_003387_0_0_1"/>
<feature type="compositionally biased region" description="Low complexity" evidence="2">
    <location>
        <begin position="27"/>
        <end position="46"/>
    </location>
</feature>
<dbReference type="GO" id="GO:0031380">
    <property type="term" value="C:nuclear RNA-directed RNA polymerase complex"/>
    <property type="evidence" value="ECO:0007669"/>
    <property type="project" value="TreeGrafter"/>
</dbReference>
<reference evidence="4 5" key="1">
    <citation type="submission" date="2014-04" db="EMBL/GenBank/DDBJ databases">
        <authorList>
            <consortium name="DOE Joint Genome Institute"/>
            <person name="Kuo A."/>
            <person name="Kohler A."/>
            <person name="Costa M.D."/>
            <person name="Nagy L.G."/>
            <person name="Floudas D."/>
            <person name="Copeland A."/>
            <person name="Barry K.W."/>
            <person name="Cichocki N."/>
            <person name="Veneault-Fourrey C."/>
            <person name="LaButti K."/>
            <person name="Lindquist E.A."/>
            <person name="Lipzen A."/>
            <person name="Lundell T."/>
            <person name="Morin E."/>
            <person name="Murat C."/>
            <person name="Sun H."/>
            <person name="Tunlid A."/>
            <person name="Henrissat B."/>
            <person name="Grigoriev I.V."/>
            <person name="Hibbett D.S."/>
            <person name="Martin F."/>
            <person name="Nordberg H.P."/>
            <person name="Cantor M.N."/>
            <person name="Hua S.X."/>
        </authorList>
    </citation>
    <scope>NUCLEOTIDE SEQUENCE [LARGE SCALE GENOMIC DNA]</scope>
    <source>
        <strain evidence="4 5">441</strain>
    </source>
</reference>
<keyword evidence="1" id="KW-0548">Nucleotidyltransferase</keyword>
<keyword evidence="1" id="KW-0694">RNA-binding</keyword>
<feature type="region of interest" description="Disordered" evidence="2">
    <location>
        <begin position="23"/>
        <end position="108"/>
    </location>
</feature>
<dbReference type="GO" id="GO:0003968">
    <property type="term" value="F:RNA-directed RNA polymerase activity"/>
    <property type="evidence" value="ECO:0007669"/>
    <property type="project" value="UniProtKB-KW"/>
</dbReference>
<dbReference type="EC" id="2.7.7.48" evidence="1"/>
<keyword evidence="1" id="KW-0696">RNA-directed RNA polymerase</keyword>
<dbReference type="PANTHER" id="PTHR23079:SF14">
    <property type="entry name" value="RNA-DEPENDENT RNA POLYMERASE"/>
    <property type="match status" value="1"/>
</dbReference>
<dbReference type="InterPro" id="IPR057596">
    <property type="entry name" value="RDRP_core"/>
</dbReference>
<proteinExistence type="inferred from homology"/>
<evidence type="ECO:0000259" key="3">
    <source>
        <dbReference type="Pfam" id="PF05183"/>
    </source>
</evidence>
<dbReference type="GO" id="GO:0030422">
    <property type="term" value="P:siRNA processing"/>
    <property type="evidence" value="ECO:0007669"/>
    <property type="project" value="TreeGrafter"/>
</dbReference>
<evidence type="ECO:0000256" key="2">
    <source>
        <dbReference type="SAM" id="MobiDB-lite"/>
    </source>
</evidence>
<evidence type="ECO:0000313" key="5">
    <source>
        <dbReference type="Proteomes" id="UP000054018"/>
    </source>
</evidence>
<dbReference type="GO" id="GO:0003723">
    <property type="term" value="F:RNA binding"/>
    <property type="evidence" value="ECO:0007669"/>
    <property type="project" value="UniProtKB-KW"/>
</dbReference>
<evidence type="ECO:0000313" key="4">
    <source>
        <dbReference type="EMBL" id="KIK29937.1"/>
    </source>
</evidence>
<sequence>MPIDFEDDDDAYPEENIFQVYLENRLSDQSSQSAPPSSASSSNLSSIDVMADNLRLESPQRPSQPSVSGVGVKRPIVHTESSSLSPTKVRKTGSEGTSADPSSDSQTLDADALDPYIIAHDQRVQSLLDKKRVPWGTIFELARGVTNGSWLWSEVTGDYLDQLCGTNAETASRVSQIMTGKWTNMSVEAMEVWAEYDREQAAIMEHKGRGMGGMGLWRGKDNWYGGKIQQVGRLKEATGRRSFSIQLEQPEVRRSHRFGRYLGSRRILQVRVPDELFRQRGDEVRRFFECHKFILCGRVFLPFHAKEGGVYMVETDNGFGHQCNPHEGDHYRLAFMDFINWHNPFRLNSHQPISKWSARWALGLSTSVPTISFEDMNIHYIEDEYVTPADWGTGKAPAEKTYTDGCGWINGAALTQIMRRMGYSSRPTAVQGRIGGAKGMWVLHPDPAEQVADGGCKIWIRSSQNKISLPRPAPKSQRIFELLAPSRVTGPSRLSAQTIVNLTHNGVPDEVIKKLMAHGLQEEVKEIVDWSGPESMLRVWRAVEKAGCVVISRIQRRAAGEVRALGIGRLRQFGKQEQGDDYEGDMGVENMGIEKVEMDEIEATAKEKTYELGESPLQKFAGRIPFSGQPLGLHETTLELLQAGFHPLRLKQLCSKLEKILTILLDSYVHKFHIPVTESAEAYVVPDPYGVLNEDEIHFRSSEPFIDPITGAQQDIITGPVLVSRNPTRLPSDIQKVTAVSHPKLANYFNVIVFPIKGKFTLASYLGGGDYDGDTVMLTWCRELVDNFKNSSHCEEPKGIREAFEREVEHVRDFDRRISNLSLKEAQQALQKVLILGLAETRVGLYSTYHDLAVYKKGYDSKEAIQLAYMFTTCLDSAKTGLRVKEDVFLRDRKTWGSEQPFYVQVLGDKKKKSQIIQRKSPFILDALVEYGHALKQNHLKEYQKHWNNCQDGEIDEDLAGPWRAARAMADKAKAANLTVFSSNLEDIEMQVQGLWDDYRRAVSATKDISKSSASNDAYTEVACKFSPKPKFRLFQAFSDGDVHLIKASLAADISLNFAFTVAFKDLCSIKAQASGSVPFTHLFAESMSISKKVMQIISR</sequence>
<accession>A0A0D0A688</accession>
<dbReference type="EMBL" id="KN833688">
    <property type="protein sequence ID" value="KIK29937.1"/>
    <property type="molecule type" value="Genomic_DNA"/>
</dbReference>
<organism evidence="4 5">
    <name type="scientific">Pisolithus microcarpus 441</name>
    <dbReference type="NCBI Taxonomy" id="765257"/>
    <lineage>
        <taxon>Eukaryota</taxon>
        <taxon>Fungi</taxon>
        <taxon>Dikarya</taxon>
        <taxon>Basidiomycota</taxon>
        <taxon>Agaricomycotina</taxon>
        <taxon>Agaricomycetes</taxon>
        <taxon>Agaricomycetidae</taxon>
        <taxon>Boletales</taxon>
        <taxon>Sclerodermatineae</taxon>
        <taxon>Pisolithaceae</taxon>
        <taxon>Pisolithus</taxon>
    </lineage>
</organism>
<protein>
    <recommendedName>
        <fullName evidence="1">RNA-dependent RNA polymerase</fullName>
        <ecNumber evidence="1">2.7.7.48</ecNumber>
    </recommendedName>
</protein>
<dbReference type="PANTHER" id="PTHR23079">
    <property type="entry name" value="RNA-DEPENDENT RNA POLYMERASE"/>
    <property type="match status" value="1"/>
</dbReference>
<feature type="compositionally biased region" description="Polar residues" evidence="2">
    <location>
        <begin position="94"/>
        <end position="108"/>
    </location>
</feature>
<name>A0A0D0A688_9AGAM</name>
<comment type="catalytic activity">
    <reaction evidence="1">
        <text>RNA(n) + a ribonucleoside 5'-triphosphate = RNA(n+1) + diphosphate</text>
        <dbReference type="Rhea" id="RHEA:21248"/>
        <dbReference type="Rhea" id="RHEA-COMP:14527"/>
        <dbReference type="Rhea" id="RHEA-COMP:17342"/>
        <dbReference type="ChEBI" id="CHEBI:33019"/>
        <dbReference type="ChEBI" id="CHEBI:61557"/>
        <dbReference type="ChEBI" id="CHEBI:140395"/>
        <dbReference type="EC" id="2.7.7.48"/>
    </reaction>
</comment>
<dbReference type="AlphaFoldDB" id="A0A0D0A688"/>
<keyword evidence="1" id="KW-0808">Transferase</keyword>
<keyword evidence="5" id="KW-1185">Reference proteome</keyword>
<dbReference type="OrthoDB" id="10055769at2759"/>